<feature type="region of interest" description="Disordered" evidence="3">
    <location>
        <begin position="412"/>
        <end position="444"/>
    </location>
</feature>
<dbReference type="OrthoDB" id="3169239at2"/>
<accession>V6KQ63</accession>
<feature type="domain" description="FAD-binding" evidence="4">
    <location>
        <begin position="143"/>
        <end position="323"/>
    </location>
</feature>
<dbReference type="Gene3D" id="3.50.50.60">
    <property type="entry name" value="FAD/NAD(P)-binding domain"/>
    <property type="match status" value="1"/>
</dbReference>
<dbReference type="InterPro" id="IPR002938">
    <property type="entry name" value="FAD-bd"/>
</dbReference>
<evidence type="ECO:0000259" key="4">
    <source>
        <dbReference type="Pfam" id="PF01494"/>
    </source>
</evidence>
<dbReference type="Gene3D" id="3.30.9.20">
    <property type="match status" value="1"/>
</dbReference>
<proteinExistence type="predicted"/>
<gene>
    <name evidence="5" type="ORF">M878_11190</name>
</gene>
<dbReference type="Proteomes" id="UP000017984">
    <property type="component" value="Chromosome"/>
</dbReference>
<dbReference type="GO" id="GO:0016491">
    <property type="term" value="F:oxidoreductase activity"/>
    <property type="evidence" value="ECO:0007669"/>
    <property type="project" value="UniProtKB-KW"/>
</dbReference>
<dbReference type="GO" id="GO:0071949">
    <property type="term" value="F:FAD binding"/>
    <property type="evidence" value="ECO:0007669"/>
    <property type="project" value="InterPro"/>
</dbReference>
<keyword evidence="1" id="KW-0560">Oxidoreductase</keyword>
<comment type="caution">
    <text evidence="5">The sequence shown here is derived from an EMBL/GenBank/DDBJ whole genome shotgun (WGS) entry which is preliminary data.</text>
</comment>
<dbReference type="InterPro" id="IPR036188">
    <property type="entry name" value="FAD/NAD-bd_sf"/>
</dbReference>
<name>V6KQ63_STRRC</name>
<evidence type="ECO:0000256" key="3">
    <source>
        <dbReference type="SAM" id="MobiDB-lite"/>
    </source>
</evidence>
<evidence type="ECO:0000256" key="2">
    <source>
        <dbReference type="ARBA" id="ARBA00023027"/>
    </source>
</evidence>
<dbReference type="Pfam" id="PF01494">
    <property type="entry name" value="FAD_binding_3"/>
    <property type="match status" value="1"/>
</dbReference>
<dbReference type="PANTHER" id="PTHR43476:SF4">
    <property type="entry name" value="BLR0106 PROTEIN"/>
    <property type="match status" value="1"/>
</dbReference>
<dbReference type="PANTHER" id="PTHR43476">
    <property type="entry name" value="3-(3-HYDROXY-PHENYL)PROPIONATE/3-HYDROXYCINNAMIC ACID HYDROXYLASE"/>
    <property type="match status" value="1"/>
</dbReference>
<keyword evidence="2" id="KW-0520">NAD</keyword>
<dbReference type="PATRIC" id="fig|1352936.5.peg.2377"/>
<protein>
    <recommendedName>
        <fullName evidence="4">FAD-binding domain-containing protein</fullName>
    </recommendedName>
</protein>
<feature type="compositionally biased region" description="Low complexity" evidence="3">
    <location>
        <begin position="420"/>
        <end position="431"/>
    </location>
</feature>
<keyword evidence="6" id="KW-1185">Reference proteome</keyword>
<sequence>MTHPSLGGDGAGPARAVACIGAGPAGLLAATQIKAARPGWRVEVFERQPRGVTFGYGVVFSDIAVRTIEYLAPTLGELLVKQTRWEDVEVRSHGGRHRIPGHGYVALSRHRLLGELVRRAEDVGVVVHHETPVALDELRDAYDLVIAADGARSRTRRALARELGASVTEGRSRFAWLGTGARFDAMTFIFEQTSTGVVVAHGYPHGDGISTFVVEVPEGTGAAEEVDLPHWEHVLAKHLDGHPLEARDSAWSRFPQVRLERCVHDNVVVIGDAAHTAHYSVGSGTRLALEDGFYLARMLTRYPDLSHALAEYQRRRLPSARELQTAGARSMRWFERAPLYLKRPAAQFSAHLLTRAAHVVAEDLKADVPALAGAAAAELAEAAGSAVSESAFDVPLNTGTLHLPGRRVTETGAAATDEGPSLVLSPSPSRPEAGSPPHLTVRLPGEDHPRLALYETGPCPETAEQAAEGTRRILEQSPHPATVPATGIRVRVGPGAQSRPRQAAAALQAQARALYEVGRCDLVDLAAEPGREPAPGESTAVLEIAGAVRAATGIPVMLSGFRAEPGQIETHLLAGRIDLWCEPEGEV</sequence>
<evidence type="ECO:0000313" key="6">
    <source>
        <dbReference type="Proteomes" id="UP000017984"/>
    </source>
</evidence>
<reference evidence="5 6" key="1">
    <citation type="journal article" date="2014" name="Genome Announc.">
        <title>Draft Genome Sequence of Streptomyces roseochromogenes subsp. oscitans DS 12.976, Producer of the Aminocoumarin Antibiotic Clorobiocin.</title>
        <authorList>
            <person name="Ruckert C."/>
            <person name="Kalinowski J."/>
            <person name="Heide L."/>
            <person name="Apel A.K."/>
        </authorList>
    </citation>
    <scope>NUCLEOTIDE SEQUENCE [LARGE SCALE GENOMIC DNA]</scope>
    <source>
        <strain evidence="5 6">DS 12.976</strain>
    </source>
</reference>
<dbReference type="AlphaFoldDB" id="V6KQ63"/>
<organism evidence="5 6">
    <name type="scientific">Streptomyces roseochromogenus subsp. oscitans DS 12.976</name>
    <dbReference type="NCBI Taxonomy" id="1352936"/>
    <lineage>
        <taxon>Bacteria</taxon>
        <taxon>Bacillati</taxon>
        <taxon>Actinomycetota</taxon>
        <taxon>Actinomycetes</taxon>
        <taxon>Kitasatosporales</taxon>
        <taxon>Streptomycetaceae</taxon>
        <taxon>Streptomyces</taxon>
    </lineage>
</organism>
<dbReference type="PRINTS" id="PR00420">
    <property type="entry name" value="RNGMNOXGNASE"/>
</dbReference>
<dbReference type="RefSeq" id="WP_023546214.1">
    <property type="nucleotide sequence ID" value="NZ_CM002285.1"/>
</dbReference>
<dbReference type="EMBL" id="AWQX01000083">
    <property type="protein sequence ID" value="EST34310.1"/>
    <property type="molecule type" value="Genomic_DNA"/>
</dbReference>
<evidence type="ECO:0000256" key="1">
    <source>
        <dbReference type="ARBA" id="ARBA00023002"/>
    </source>
</evidence>
<dbReference type="InterPro" id="IPR050631">
    <property type="entry name" value="PheA/TfdB_FAD_monoxygenase"/>
</dbReference>
<evidence type="ECO:0000313" key="5">
    <source>
        <dbReference type="EMBL" id="EST34310.1"/>
    </source>
</evidence>
<dbReference type="STRING" id="1352936.M878_11190"/>
<dbReference type="HOGENOM" id="CLU_464525_0_0_11"/>
<dbReference type="SUPFAM" id="SSF51905">
    <property type="entry name" value="FAD/NAD(P)-binding domain"/>
    <property type="match status" value="1"/>
</dbReference>